<proteinExistence type="predicted"/>
<feature type="chain" id="PRO_5046446350" evidence="1">
    <location>
        <begin position="22"/>
        <end position="122"/>
    </location>
</feature>
<comment type="caution">
    <text evidence="2">The sequence shown here is derived from an EMBL/GenBank/DDBJ whole genome shotgun (WGS) entry which is preliminary data.</text>
</comment>
<organism evidence="2 3">
    <name type="scientific">Cupriavidus campinensis</name>
    <dbReference type="NCBI Taxonomy" id="151783"/>
    <lineage>
        <taxon>Bacteria</taxon>
        <taxon>Pseudomonadati</taxon>
        <taxon>Pseudomonadota</taxon>
        <taxon>Betaproteobacteria</taxon>
        <taxon>Burkholderiales</taxon>
        <taxon>Burkholderiaceae</taxon>
        <taxon>Cupriavidus</taxon>
    </lineage>
</organism>
<protein>
    <submittedName>
        <fullName evidence="2">Uncharacterized protein</fullName>
    </submittedName>
</protein>
<sequence>MKNTLAAVAAILTLCAPLAHADGSTGTTTFGRSDCGQWIASPTETKKAWLLGYLSGTNMWNDMQIQYRSGGKDMGPDILGRVQSADQIYVWMDNYCRANPLRDVTDGAFILWTELTFPNAKK</sequence>
<dbReference type="RefSeq" id="WP_144196624.1">
    <property type="nucleotide sequence ID" value="NZ_VCIZ01000002.1"/>
</dbReference>
<accession>A0ABY3ET22</accession>
<name>A0ABY3ET22_9BURK</name>
<evidence type="ECO:0000256" key="1">
    <source>
        <dbReference type="SAM" id="SignalP"/>
    </source>
</evidence>
<evidence type="ECO:0000313" key="2">
    <source>
        <dbReference type="EMBL" id="TSP13931.1"/>
    </source>
</evidence>
<dbReference type="Proteomes" id="UP000318943">
    <property type="component" value="Unassembled WGS sequence"/>
</dbReference>
<dbReference type="EMBL" id="VCIZ01000002">
    <property type="protein sequence ID" value="TSP13931.1"/>
    <property type="molecule type" value="Genomic_DNA"/>
</dbReference>
<gene>
    <name evidence="2" type="ORF">FGG12_05495</name>
</gene>
<reference evidence="2 3" key="1">
    <citation type="submission" date="2019-05" db="EMBL/GenBank/DDBJ databases">
        <title>Whole genome sequence analysis of Cupriavidus campinensis S14E4C strain.</title>
        <authorList>
            <person name="Abbaszade G."/>
            <person name="Szabo A."/>
            <person name="Toumi M."/>
            <person name="Toth E."/>
        </authorList>
    </citation>
    <scope>NUCLEOTIDE SEQUENCE [LARGE SCALE GENOMIC DNA]</scope>
    <source>
        <strain evidence="2 3">S14E4C</strain>
    </source>
</reference>
<keyword evidence="1" id="KW-0732">Signal</keyword>
<feature type="signal peptide" evidence="1">
    <location>
        <begin position="1"/>
        <end position="21"/>
    </location>
</feature>
<evidence type="ECO:0000313" key="3">
    <source>
        <dbReference type="Proteomes" id="UP000318943"/>
    </source>
</evidence>
<keyword evidence="3" id="KW-1185">Reference proteome</keyword>